<evidence type="ECO:0000256" key="7">
    <source>
        <dbReference type="ARBA" id="ARBA00023136"/>
    </source>
</evidence>
<comment type="subcellular location">
    <subcellularLocation>
        <location evidence="1 9">Cell outer membrane</location>
        <topology evidence="1 9">Multi-pass membrane protein</topology>
    </subcellularLocation>
</comment>
<dbReference type="SUPFAM" id="SSF56935">
    <property type="entry name" value="Porins"/>
    <property type="match status" value="1"/>
</dbReference>
<dbReference type="Pfam" id="PF07715">
    <property type="entry name" value="Plug"/>
    <property type="match status" value="1"/>
</dbReference>
<dbReference type="Gene3D" id="2.40.170.20">
    <property type="entry name" value="TonB-dependent receptor, beta-barrel domain"/>
    <property type="match status" value="1"/>
</dbReference>
<keyword evidence="7 9" id="KW-0472">Membrane</keyword>
<evidence type="ECO:0000313" key="16">
    <source>
        <dbReference type="Proteomes" id="UP000283077"/>
    </source>
</evidence>
<evidence type="ECO:0000256" key="4">
    <source>
        <dbReference type="ARBA" id="ARBA00022692"/>
    </source>
</evidence>
<evidence type="ECO:0000256" key="3">
    <source>
        <dbReference type="ARBA" id="ARBA00022452"/>
    </source>
</evidence>
<dbReference type="InterPro" id="IPR037066">
    <property type="entry name" value="Plug_dom_sf"/>
</dbReference>
<evidence type="ECO:0000256" key="8">
    <source>
        <dbReference type="ARBA" id="ARBA00023237"/>
    </source>
</evidence>
<gene>
    <name evidence="15" type="ORF">EOE67_19625</name>
</gene>
<dbReference type="InterPro" id="IPR039426">
    <property type="entry name" value="TonB-dep_rcpt-like"/>
</dbReference>
<feature type="chain" id="PRO_5019419341" evidence="12">
    <location>
        <begin position="24"/>
        <end position="983"/>
    </location>
</feature>
<reference evidence="15 16" key="1">
    <citation type="submission" date="2019-01" db="EMBL/GenBank/DDBJ databases">
        <authorList>
            <person name="Chen W.-M."/>
        </authorList>
    </citation>
    <scope>NUCLEOTIDE SEQUENCE [LARGE SCALE GENOMIC DNA]</scope>
    <source>
        <strain evidence="15 16">KYPC3</strain>
    </source>
</reference>
<comment type="similarity">
    <text evidence="9 11">Belongs to the TonB-dependent receptor family.</text>
</comment>
<evidence type="ECO:0000256" key="1">
    <source>
        <dbReference type="ARBA" id="ARBA00004571"/>
    </source>
</evidence>
<dbReference type="InterPro" id="IPR010917">
    <property type="entry name" value="TonB_rcpt_CS"/>
</dbReference>
<comment type="caution">
    <text evidence="15">The sequence shown here is derived from an EMBL/GenBank/DDBJ whole genome shotgun (WGS) entry which is preliminary data.</text>
</comment>
<dbReference type="EMBL" id="SACS01000036">
    <property type="protein sequence ID" value="RVU31894.1"/>
    <property type="molecule type" value="Genomic_DNA"/>
</dbReference>
<proteinExistence type="inferred from homology"/>
<keyword evidence="8 9" id="KW-0998">Cell outer membrane</keyword>
<feature type="domain" description="TonB-dependent receptor plug" evidence="14">
    <location>
        <begin position="52"/>
        <end position="168"/>
    </location>
</feature>
<name>A0A437QBG0_9GAMM</name>
<feature type="signal peptide" evidence="12">
    <location>
        <begin position="1"/>
        <end position="23"/>
    </location>
</feature>
<evidence type="ECO:0000256" key="10">
    <source>
        <dbReference type="PROSITE-ProRule" id="PRU10144"/>
    </source>
</evidence>
<keyword evidence="15" id="KW-0675">Receptor</keyword>
<dbReference type="AlphaFoldDB" id="A0A437QBG0"/>
<evidence type="ECO:0000256" key="5">
    <source>
        <dbReference type="ARBA" id="ARBA00022729"/>
    </source>
</evidence>
<keyword evidence="5 12" id="KW-0732">Signal</keyword>
<evidence type="ECO:0000256" key="6">
    <source>
        <dbReference type="ARBA" id="ARBA00023077"/>
    </source>
</evidence>
<organism evidence="15 16">
    <name type="scientific">Rheinheimera riviphila</name>
    <dbReference type="NCBI Taxonomy" id="1834037"/>
    <lineage>
        <taxon>Bacteria</taxon>
        <taxon>Pseudomonadati</taxon>
        <taxon>Pseudomonadota</taxon>
        <taxon>Gammaproteobacteria</taxon>
        <taxon>Chromatiales</taxon>
        <taxon>Chromatiaceae</taxon>
        <taxon>Rheinheimera</taxon>
    </lineage>
</organism>
<feature type="short sequence motif" description="TonB C-terminal box" evidence="10">
    <location>
        <begin position="966"/>
        <end position="983"/>
    </location>
</feature>
<evidence type="ECO:0000256" key="12">
    <source>
        <dbReference type="SAM" id="SignalP"/>
    </source>
</evidence>
<sequence>MNHKKTMLALTLAQMFAAPMLLAQQSNEQNTAEPMESITITGSRINRTSAQMSTPTTIVDAATIELSGAKNIGDLIHQLPALANGIGAVSSSDGNGGNKSDAGLELANLRGLGSVRTLVLVDGRRHVPGSANESAVDLSMIPASLIERIEIVTGGASAIYGADAVTGVVNFILKKNFTGVEIDVSAGQTSKSDAKQKDFKLTVGENFANDKLNTTLHLNYSDRDELPMSARGYANANPAFARLGTAKPNDGISDTVWHRDQRFQALSREGLIYLPNAKWVLAGTPFDIINNPLPPTFGGDPFGLGYDTFTIDRDNGKFRPFVSGTNCQIVPCDGGDGFQTPESNSLLTPSTRYLMDFSSHYEVSDQHSLYFDAKYGKVEAAAAGQASVFHDDNFGPLIPLRIDNPFVPAELKQLMTARGINVAALAVVGRPLRTDNTRETMQFTFGSKGLIGEYSYDTFFQHGEVDSELVSQDTLMSRYYEALDATTDASGKAICRSRNSSCAPWNAMYNQVSPEALAYVGVDLLTTEKVEQTLASYSINGDLAELDAGIIGFAAGVEYRKESSQSTPDKLAQAIDADGVGSGLVGSRTGATRAQNSYVKPTSGEYDVKELFGELIVPLLSDYTLIDSLELEAAARVSNHSITGTDSTYKLALNWALTDKIRTRATYSLAVRAPNIAELFAPDSISGARMTDPCHAANRNGGLNPAQRQANCLALGIPANFISEASFGTRSVQTRGNRDLKPEEATTYTLGLVWLPFDRFNLALDYWNIEIEDAITSFDASDVLSNCVDGAALDPKFCRSVSRRADGNINLVSVANINASKFIANGTDLDLSYSLPLSAGSVDTSLVLTYLGEREFWQNPEFQSNALNDAGTSRYPHVRALLRAAYRTDTYTIGWTMNYASKSTFNKTTLNDDAYPDWFDNKVASYAKHNLFLNYNISDDVSTYLNIDNIGDKKPQYLPGINQGTLIYDAVGRRFNLGVKVKF</sequence>
<dbReference type="OrthoDB" id="9815954at2"/>
<dbReference type="InterPro" id="IPR012910">
    <property type="entry name" value="Plug_dom"/>
</dbReference>
<dbReference type="InterPro" id="IPR036942">
    <property type="entry name" value="Beta-barrel_TonB_sf"/>
</dbReference>
<evidence type="ECO:0000259" key="13">
    <source>
        <dbReference type="Pfam" id="PF00593"/>
    </source>
</evidence>
<dbReference type="PROSITE" id="PS01156">
    <property type="entry name" value="TONB_DEPENDENT_REC_2"/>
    <property type="match status" value="1"/>
</dbReference>
<dbReference type="InterPro" id="IPR000531">
    <property type="entry name" value="Beta-barrel_TonB"/>
</dbReference>
<keyword evidence="6 11" id="KW-0798">TonB box</keyword>
<evidence type="ECO:0000256" key="11">
    <source>
        <dbReference type="RuleBase" id="RU003357"/>
    </source>
</evidence>
<evidence type="ECO:0000259" key="14">
    <source>
        <dbReference type="Pfam" id="PF07715"/>
    </source>
</evidence>
<feature type="domain" description="TonB-dependent receptor-like beta-barrel" evidence="13">
    <location>
        <begin position="536"/>
        <end position="950"/>
    </location>
</feature>
<dbReference type="PROSITE" id="PS52016">
    <property type="entry name" value="TONB_DEPENDENT_REC_3"/>
    <property type="match status" value="1"/>
</dbReference>
<keyword evidence="2 9" id="KW-0813">Transport</keyword>
<dbReference type="Proteomes" id="UP000283077">
    <property type="component" value="Unassembled WGS sequence"/>
</dbReference>
<dbReference type="RefSeq" id="WP_127701172.1">
    <property type="nucleotide sequence ID" value="NZ_SACS01000036.1"/>
</dbReference>
<dbReference type="PANTHER" id="PTHR47234:SF2">
    <property type="entry name" value="TONB-DEPENDENT RECEPTOR"/>
    <property type="match status" value="1"/>
</dbReference>
<evidence type="ECO:0000256" key="2">
    <source>
        <dbReference type="ARBA" id="ARBA00022448"/>
    </source>
</evidence>
<keyword evidence="4 9" id="KW-0812">Transmembrane</keyword>
<evidence type="ECO:0000256" key="9">
    <source>
        <dbReference type="PROSITE-ProRule" id="PRU01360"/>
    </source>
</evidence>
<keyword evidence="3 9" id="KW-1134">Transmembrane beta strand</keyword>
<keyword evidence="16" id="KW-1185">Reference proteome</keyword>
<protein>
    <submittedName>
        <fullName evidence="15">TonB-dependent receptor</fullName>
    </submittedName>
</protein>
<dbReference type="Gene3D" id="2.170.130.10">
    <property type="entry name" value="TonB-dependent receptor, plug domain"/>
    <property type="match status" value="1"/>
</dbReference>
<dbReference type="PANTHER" id="PTHR47234">
    <property type="match status" value="1"/>
</dbReference>
<evidence type="ECO:0000313" key="15">
    <source>
        <dbReference type="EMBL" id="RVU31894.1"/>
    </source>
</evidence>
<accession>A0A437QBG0</accession>
<dbReference type="Pfam" id="PF00593">
    <property type="entry name" value="TonB_dep_Rec_b-barrel"/>
    <property type="match status" value="1"/>
</dbReference>
<dbReference type="GO" id="GO:0009279">
    <property type="term" value="C:cell outer membrane"/>
    <property type="evidence" value="ECO:0007669"/>
    <property type="project" value="UniProtKB-SubCell"/>
</dbReference>